<keyword evidence="5" id="KW-0443">Lipid metabolism</keyword>
<dbReference type="Pfam" id="PF04083">
    <property type="entry name" value="Abhydro_lipase"/>
    <property type="match status" value="1"/>
</dbReference>
<dbReference type="EMBL" id="JRES01000413">
    <property type="protein sequence ID" value="KNC31470.1"/>
    <property type="molecule type" value="Genomic_DNA"/>
</dbReference>
<dbReference type="STRING" id="7375.A0A0L0CGV5"/>
<comment type="similarity">
    <text evidence="1 7">Belongs to the AB hydrolase superfamily. Lipase family.</text>
</comment>
<name>A0A0L0CGV5_LUCCU</name>
<feature type="chain" id="PRO_5005536502" description="Lipase" evidence="9">
    <location>
        <begin position="20"/>
        <end position="411"/>
    </location>
</feature>
<protein>
    <recommendedName>
        <fullName evidence="7">Lipase</fullName>
    </recommendedName>
</protein>
<keyword evidence="4 7" id="KW-0442">Lipid degradation</keyword>
<feature type="active site" description="Charge relay system" evidence="8">
    <location>
        <position position="381"/>
    </location>
</feature>
<comment type="caution">
    <text evidence="11">The sequence shown here is derived from an EMBL/GenBank/DDBJ whole genome shotgun (WGS) entry which is preliminary data.</text>
</comment>
<dbReference type="InterPro" id="IPR029058">
    <property type="entry name" value="AB_hydrolase_fold"/>
</dbReference>
<evidence type="ECO:0000313" key="12">
    <source>
        <dbReference type="Proteomes" id="UP000037069"/>
    </source>
</evidence>
<evidence type="ECO:0000256" key="9">
    <source>
        <dbReference type="SAM" id="SignalP"/>
    </source>
</evidence>
<dbReference type="PIRSF" id="PIRSF000862">
    <property type="entry name" value="Steryl_ester_lip"/>
    <property type="match status" value="1"/>
</dbReference>
<evidence type="ECO:0000256" key="2">
    <source>
        <dbReference type="ARBA" id="ARBA00022729"/>
    </source>
</evidence>
<feature type="domain" description="Partial AB-hydrolase lipase" evidence="10">
    <location>
        <begin position="41"/>
        <end position="101"/>
    </location>
</feature>
<gene>
    <name evidence="11" type="ORF">FF38_08428</name>
</gene>
<dbReference type="AlphaFoldDB" id="A0A0L0CGV5"/>
<dbReference type="InterPro" id="IPR025483">
    <property type="entry name" value="Lipase_euk"/>
</dbReference>
<evidence type="ECO:0000313" key="11">
    <source>
        <dbReference type="EMBL" id="KNC31470.1"/>
    </source>
</evidence>
<dbReference type="Gene3D" id="3.40.50.1820">
    <property type="entry name" value="alpha/beta hydrolase"/>
    <property type="match status" value="1"/>
</dbReference>
<evidence type="ECO:0000256" key="7">
    <source>
        <dbReference type="PIRNR" id="PIRNR000862"/>
    </source>
</evidence>
<organism evidence="11 12">
    <name type="scientific">Lucilia cuprina</name>
    <name type="common">Green bottle fly</name>
    <name type="synonym">Australian sheep blowfly</name>
    <dbReference type="NCBI Taxonomy" id="7375"/>
    <lineage>
        <taxon>Eukaryota</taxon>
        <taxon>Metazoa</taxon>
        <taxon>Ecdysozoa</taxon>
        <taxon>Arthropoda</taxon>
        <taxon>Hexapoda</taxon>
        <taxon>Insecta</taxon>
        <taxon>Pterygota</taxon>
        <taxon>Neoptera</taxon>
        <taxon>Endopterygota</taxon>
        <taxon>Diptera</taxon>
        <taxon>Brachycera</taxon>
        <taxon>Muscomorpha</taxon>
        <taxon>Oestroidea</taxon>
        <taxon>Calliphoridae</taxon>
        <taxon>Luciliinae</taxon>
        <taxon>Lucilia</taxon>
    </lineage>
</organism>
<keyword evidence="6" id="KW-0325">Glycoprotein</keyword>
<dbReference type="GO" id="GO:0016788">
    <property type="term" value="F:hydrolase activity, acting on ester bonds"/>
    <property type="evidence" value="ECO:0007669"/>
    <property type="project" value="InterPro"/>
</dbReference>
<evidence type="ECO:0000256" key="6">
    <source>
        <dbReference type="ARBA" id="ARBA00023180"/>
    </source>
</evidence>
<keyword evidence="12" id="KW-1185">Reference proteome</keyword>
<reference evidence="11 12" key="1">
    <citation type="journal article" date="2015" name="Nat. Commun.">
        <title>Lucilia cuprina genome unlocks parasitic fly biology to underpin future interventions.</title>
        <authorList>
            <person name="Anstead C.A."/>
            <person name="Korhonen P.K."/>
            <person name="Young N.D."/>
            <person name="Hall R.S."/>
            <person name="Jex A.R."/>
            <person name="Murali S.C."/>
            <person name="Hughes D.S."/>
            <person name="Lee S.F."/>
            <person name="Perry T."/>
            <person name="Stroehlein A.J."/>
            <person name="Ansell B.R."/>
            <person name="Breugelmans B."/>
            <person name="Hofmann A."/>
            <person name="Qu J."/>
            <person name="Dugan S."/>
            <person name="Lee S.L."/>
            <person name="Chao H."/>
            <person name="Dinh H."/>
            <person name="Han Y."/>
            <person name="Doddapaneni H.V."/>
            <person name="Worley K.C."/>
            <person name="Muzny D.M."/>
            <person name="Ioannidis P."/>
            <person name="Waterhouse R.M."/>
            <person name="Zdobnov E.M."/>
            <person name="James P.J."/>
            <person name="Bagnall N.H."/>
            <person name="Kotze A.C."/>
            <person name="Gibbs R.A."/>
            <person name="Richards S."/>
            <person name="Batterham P."/>
            <person name="Gasser R.B."/>
        </authorList>
    </citation>
    <scope>NUCLEOTIDE SEQUENCE [LARGE SCALE GENOMIC DNA]</scope>
    <source>
        <strain evidence="11 12">LS</strain>
        <tissue evidence="11">Full body</tissue>
    </source>
</reference>
<feature type="active site" description="Charge relay system" evidence="8">
    <location>
        <position position="350"/>
    </location>
</feature>
<evidence type="ECO:0000256" key="4">
    <source>
        <dbReference type="ARBA" id="ARBA00022963"/>
    </source>
</evidence>
<feature type="signal peptide" evidence="9">
    <location>
        <begin position="1"/>
        <end position="19"/>
    </location>
</feature>
<keyword evidence="2 9" id="KW-0732">Signal</keyword>
<dbReference type="PANTHER" id="PTHR11005">
    <property type="entry name" value="LYSOSOMAL ACID LIPASE-RELATED"/>
    <property type="match status" value="1"/>
</dbReference>
<dbReference type="SUPFAM" id="SSF53474">
    <property type="entry name" value="alpha/beta-Hydrolases"/>
    <property type="match status" value="1"/>
</dbReference>
<evidence type="ECO:0000259" key="10">
    <source>
        <dbReference type="Pfam" id="PF04083"/>
    </source>
</evidence>
<dbReference type="OMA" id="LPYNYAD"/>
<evidence type="ECO:0000256" key="1">
    <source>
        <dbReference type="ARBA" id="ARBA00010701"/>
    </source>
</evidence>
<evidence type="ECO:0000256" key="3">
    <source>
        <dbReference type="ARBA" id="ARBA00022801"/>
    </source>
</evidence>
<dbReference type="OrthoDB" id="9974421at2759"/>
<evidence type="ECO:0000256" key="8">
    <source>
        <dbReference type="PIRSR" id="PIRSR000862-1"/>
    </source>
</evidence>
<dbReference type="FunFam" id="3.40.50.1820:FF:000021">
    <property type="entry name" value="Lipase"/>
    <property type="match status" value="1"/>
</dbReference>
<dbReference type="Proteomes" id="UP000037069">
    <property type="component" value="Unassembled WGS sequence"/>
</dbReference>
<evidence type="ECO:0000256" key="5">
    <source>
        <dbReference type="ARBA" id="ARBA00023098"/>
    </source>
</evidence>
<keyword evidence="3 7" id="KW-0378">Hydrolase</keyword>
<accession>A0A0L0CGV5</accession>
<proteinExistence type="inferred from homology"/>
<dbReference type="InterPro" id="IPR006693">
    <property type="entry name" value="AB_hydrolase_lipase"/>
</dbReference>
<dbReference type="GO" id="GO:0016042">
    <property type="term" value="P:lipid catabolic process"/>
    <property type="evidence" value="ECO:0007669"/>
    <property type="project" value="UniProtKB-KW"/>
</dbReference>
<feature type="active site" description="Nucleophile" evidence="8">
    <location>
        <position position="176"/>
    </location>
</feature>
<sequence>MVLIKQFLLFLFIFAASSAEVFTEFDTFIDIPFKPIKSSADRIREHGYPAESHFIETSDGYVLNMFRIPYSPKLNNKGRGNPVVFLQHGLFSCSDSFILNGPNDSIAFNFADNGFDVWLGNARGNIYSRNNTRLSLNHPNFWSFSWHEIGNIDIPEMIDYILNKTGETKVHYVGHSQGTTVFFVMASTRPEYNKKIKTAHMLAPPIFMGNVTDNLVVGLAPYVGTPGKGSNILGNQQFIPYNPFVQRLLDTACGGNSAFPKYCSTLFLLWAGPENKNLNMTLLPLLAETHPAGISTNQAIHYIQEYVSNEFRQFDYGERKNKQKYGQTEPPSYPIELITSNMYIYYGLADTSAHYKDIQRLRYRLPNIKLFYEVPDSHWGHLDFIFARQVKKTINDPVIQMCKEYEIKNSF</sequence>